<dbReference type="EMBL" id="JBEHCU010006494">
    <property type="protein sequence ID" value="KAL1396987.1"/>
    <property type="molecule type" value="Genomic_DNA"/>
</dbReference>
<feature type="compositionally biased region" description="Polar residues" evidence="1">
    <location>
        <begin position="1"/>
        <end position="14"/>
    </location>
</feature>
<accession>A0ABD1DBE1</accession>
<evidence type="ECO:0000313" key="3">
    <source>
        <dbReference type="Proteomes" id="UP001562425"/>
    </source>
</evidence>
<feature type="compositionally biased region" description="Basic residues" evidence="1">
    <location>
        <begin position="17"/>
        <end position="36"/>
    </location>
</feature>
<sequence>MIETGINQCSTSADNRLRKREKSTHLRKTPPLHHARGGLPKKDLLLIRSQATIRVPHPIQNRAHTFAVVRCRRRLFGDPPAVAEAAKIK</sequence>
<proteinExistence type="predicted"/>
<dbReference type="AlphaFoldDB" id="A0ABD1DBE1"/>
<gene>
    <name evidence="2" type="ORF">pipiens_010096</name>
</gene>
<keyword evidence="3" id="KW-1185">Reference proteome</keyword>
<evidence type="ECO:0000256" key="1">
    <source>
        <dbReference type="SAM" id="MobiDB-lite"/>
    </source>
</evidence>
<name>A0ABD1DBE1_CULPP</name>
<dbReference type="Proteomes" id="UP001562425">
    <property type="component" value="Unassembled WGS sequence"/>
</dbReference>
<organism evidence="2 3">
    <name type="scientific">Culex pipiens pipiens</name>
    <name type="common">Northern house mosquito</name>
    <dbReference type="NCBI Taxonomy" id="38569"/>
    <lineage>
        <taxon>Eukaryota</taxon>
        <taxon>Metazoa</taxon>
        <taxon>Ecdysozoa</taxon>
        <taxon>Arthropoda</taxon>
        <taxon>Hexapoda</taxon>
        <taxon>Insecta</taxon>
        <taxon>Pterygota</taxon>
        <taxon>Neoptera</taxon>
        <taxon>Endopterygota</taxon>
        <taxon>Diptera</taxon>
        <taxon>Nematocera</taxon>
        <taxon>Culicoidea</taxon>
        <taxon>Culicidae</taxon>
        <taxon>Culicinae</taxon>
        <taxon>Culicini</taxon>
        <taxon>Culex</taxon>
        <taxon>Culex</taxon>
    </lineage>
</organism>
<comment type="caution">
    <text evidence="2">The sequence shown here is derived from an EMBL/GenBank/DDBJ whole genome shotgun (WGS) entry which is preliminary data.</text>
</comment>
<protein>
    <submittedName>
        <fullName evidence="2">Uncharacterized protein</fullName>
    </submittedName>
</protein>
<evidence type="ECO:0000313" key="2">
    <source>
        <dbReference type="EMBL" id="KAL1396987.1"/>
    </source>
</evidence>
<reference evidence="2 3" key="1">
    <citation type="submission" date="2024-05" db="EMBL/GenBank/DDBJ databases">
        <title>Culex pipiens pipiens assembly and annotation.</title>
        <authorList>
            <person name="Alout H."/>
            <person name="Durand T."/>
        </authorList>
    </citation>
    <scope>NUCLEOTIDE SEQUENCE [LARGE SCALE GENOMIC DNA]</scope>
    <source>
        <strain evidence="2">HA-2024</strain>
        <tissue evidence="2">Whole body</tissue>
    </source>
</reference>
<feature type="region of interest" description="Disordered" evidence="1">
    <location>
        <begin position="1"/>
        <end position="39"/>
    </location>
</feature>